<keyword evidence="5" id="KW-0274">FAD</keyword>
<evidence type="ECO:0000256" key="4">
    <source>
        <dbReference type="ARBA" id="ARBA00022729"/>
    </source>
</evidence>
<evidence type="ECO:0000256" key="3">
    <source>
        <dbReference type="ARBA" id="ARBA00022630"/>
    </source>
</evidence>
<dbReference type="Proteomes" id="UP001446871">
    <property type="component" value="Unassembled WGS sequence"/>
</dbReference>
<dbReference type="EMBL" id="JAQQWM010000008">
    <property type="protein sequence ID" value="KAK8053407.1"/>
    <property type="molecule type" value="Genomic_DNA"/>
</dbReference>
<evidence type="ECO:0000313" key="11">
    <source>
        <dbReference type="Proteomes" id="UP001446871"/>
    </source>
</evidence>
<feature type="chain" id="PRO_5046144743" evidence="8">
    <location>
        <begin position="22"/>
        <end position="561"/>
    </location>
</feature>
<comment type="similarity">
    <text evidence="2">Belongs to the prenylcysteine oxidase family.</text>
</comment>
<dbReference type="Pfam" id="PF07156">
    <property type="entry name" value="Prenylcys_lyase"/>
    <property type="match status" value="1"/>
</dbReference>
<feature type="domain" description="Prenylcysteine lyase" evidence="9">
    <location>
        <begin position="137"/>
        <end position="526"/>
    </location>
</feature>
<dbReference type="GO" id="GO:0016829">
    <property type="term" value="F:lyase activity"/>
    <property type="evidence" value="ECO:0007669"/>
    <property type="project" value="UniProtKB-KW"/>
</dbReference>
<protein>
    <submittedName>
        <fullName evidence="10">Farnesylcysteine lyase</fullName>
    </submittedName>
</protein>
<evidence type="ECO:0000256" key="5">
    <source>
        <dbReference type="ARBA" id="ARBA00022827"/>
    </source>
</evidence>
<dbReference type="PIRSF" id="PIRSF036292">
    <property type="entry name" value="Prenylcysteine_oxidase"/>
    <property type="match status" value="1"/>
</dbReference>
<dbReference type="InterPro" id="IPR010795">
    <property type="entry name" value="Prenylcys_lyase"/>
</dbReference>
<evidence type="ECO:0000256" key="2">
    <source>
        <dbReference type="ARBA" id="ARBA00009967"/>
    </source>
</evidence>
<dbReference type="Gene3D" id="3.50.50.60">
    <property type="entry name" value="FAD/NAD(P)-binding domain"/>
    <property type="match status" value="1"/>
</dbReference>
<dbReference type="InterPro" id="IPR036188">
    <property type="entry name" value="FAD/NAD-bd_sf"/>
</dbReference>
<sequence length="561" mass="61204">MHFLHTLGALAAVTGFAPAFGADVSSKPVKQVAVIGAGAAGASTAYHLHRYAEEAGIAVNITVFEKSSRVGGRTLTVNAHDNPLSPVELGASIFVKVNHILWNATDEFNLRRINPGLDENGILGIWDGDSFVYTQDSESWGWWSLAKLFWKYGTAPYYVNNLVQQTVGTFLKLYEKPYFPFRSLTTRAFELDLVKVTGVTGTQFLVANKLDGPFAHDIVQAASRVNYMSNLAYIHGLGTMVSMAPEGAKSVVGGNWRIFTSMIESSKAYLNLNTTVTSIAQENTRDGDDGTYKYIIKTSNISSPEAGKVVRQSVVFDDVVIATPWQFSDIEEEGDVIQHPIEPVPYAKLHVTLFSSPFRFSPQYFNLDPAAPVPNSVLTTLAMDDEAKPGSGGAGKAGFFSATQVKKVTNPKTLGEEYVYKIFSPEAVTSDFLSSLLGVEVPETFVRTPTTKDDGEDAEFEMIDPISWYHPAVFHPYPQKLPRVTFQDPILGRGLYYTSGMESFISTMETCALMGKNVARLIADDYLGVSNADGENASAGLKHDDDQMVLGGQQSVATDEL</sequence>
<reference evidence="10 11" key="1">
    <citation type="submission" date="2023-01" db="EMBL/GenBank/DDBJ databases">
        <title>Analysis of 21 Apiospora genomes using comparative genomics revels a genus with tremendous synthesis potential of carbohydrate active enzymes and secondary metabolites.</title>
        <authorList>
            <person name="Sorensen T."/>
        </authorList>
    </citation>
    <scope>NUCLEOTIDE SEQUENCE [LARGE SCALE GENOMIC DNA]</scope>
    <source>
        <strain evidence="10 11">CBS 83171</strain>
    </source>
</reference>
<accession>A0ABR1U3Y0</accession>
<keyword evidence="10" id="KW-0456">Lyase</keyword>
<evidence type="ECO:0000259" key="9">
    <source>
        <dbReference type="Pfam" id="PF07156"/>
    </source>
</evidence>
<name>A0ABR1U3Y0_9PEZI</name>
<comment type="cofactor">
    <cofactor evidence="1">
        <name>FAD</name>
        <dbReference type="ChEBI" id="CHEBI:57692"/>
    </cofactor>
</comment>
<dbReference type="PANTHER" id="PTHR15944">
    <property type="entry name" value="FARNESYLCYSTEINE LYASE"/>
    <property type="match status" value="1"/>
</dbReference>
<keyword evidence="4 8" id="KW-0732">Signal</keyword>
<dbReference type="InterPro" id="IPR017046">
    <property type="entry name" value="Prenylcysteine_Oxase1"/>
</dbReference>
<evidence type="ECO:0000256" key="8">
    <source>
        <dbReference type="SAM" id="SignalP"/>
    </source>
</evidence>
<keyword evidence="11" id="KW-1185">Reference proteome</keyword>
<keyword evidence="6" id="KW-0560">Oxidoreductase</keyword>
<dbReference type="Pfam" id="PF13450">
    <property type="entry name" value="NAD_binding_8"/>
    <property type="match status" value="1"/>
</dbReference>
<feature type="signal peptide" evidence="8">
    <location>
        <begin position="1"/>
        <end position="21"/>
    </location>
</feature>
<proteinExistence type="inferred from homology"/>
<gene>
    <name evidence="10" type="ORF">PG996_012708</name>
</gene>
<dbReference type="PANTHER" id="PTHR15944:SF0">
    <property type="entry name" value="PRENYLCYSTEINE LYASE DOMAIN-CONTAINING PROTEIN"/>
    <property type="match status" value="1"/>
</dbReference>
<comment type="caution">
    <text evidence="10">The sequence shown here is derived from an EMBL/GenBank/DDBJ whole genome shotgun (WGS) entry which is preliminary data.</text>
</comment>
<evidence type="ECO:0000256" key="6">
    <source>
        <dbReference type="ARBA" id="ARBA00023002"/>
    </source>
</evidence>
<evidence type="ECO:0000256" key="7">
    <source>
        <dbReference type="ARBA" id="ARBA00023180"/>
    </source>
</evidence>
<keyword evidence="7" id="KW-0325">Glycoprotein</keyword>
<evidence type="ECO:0000313" key="10">
    <source>
        <dbReference type="EMBL" id="KAK8053407.1"/>
    </source>
</evidence>
<keyword evidence="3" id="KW-0285">Flavoprotein</keyword>
<dbReference type="SUPFAM" id="SSF51905">
    <property type="entry name" value="FAD/NAD(P)-binding domain"/>
    <property type="match status" value="1"/>
</dbReference>
<organism evidence="10 11">
    <name type="scientific">Apiospora saccharicola</name>
    <dbReference type="NCBI Taxonomy" id="335842"/>
    <lineage>
        <taxon>Eukaryota</taxon>
        <taxon>Fungi</taxon>
        <taxon>Dikarya</taxon>
        <taxon>Ascomycota</taxon>
        <taxon>Pezizomycotina</taxon>
        <taxon>Sordariomycetes</taxon>
        <taxon>Xylariomycetidae</taxon>
        <taxon>Amphisphaeriales</taxon>
        <taxon>Apiosporaceae</taxon>
        <taxon>Apiospora</taxon>
    </lineage>
</organism>
<evidence type="ECO:0000256" key="1">
    <source>
        <dbReference type="ARBA" id="ARBA00001974"/>
    </source>
</evidence>